<dbReference type="EMBL" id="KZ613937">
    <property type="protein sequence ID" value="PMD48199.1"/>
    <property type="molecule type" value="Genomic_DNA"/>
</dbReference>
<accession>A0A2J6SBQ0</accession>
<evidence type="ECO:0008006" key="4">
    <source>
        <dbReference type="Google" id="ProtNLM"/>
    </source>
</evidence>
<organism evidence="2 3">
    <name type="scientific">Hyaloscypha variabilis (strain UAMH 11265 / GT02V1 / F)</name>
    <name type="common">Meliniomyces variabilis</name>
    <dbReference type="NCBI Taxonomy" id="1149755"/>
    <lineage>
        <taxon>Eukaryota</taxon>
        <taxon>Fungi</taxon>
        <taxon>Dikarya</taxon>
        <taxon>Ascomycota</taxon>
        <taxon>Pezizomycotina</taxon>
        <taxon>Leotiomycetes</taxon>
        <taxon>Helotiales</taxon>
        <taxon>Hyaloscyphaceae</taxon>
        <taxon>Hyaloscypha</taxon>
        <taxon>Hyaloscypha variabilis</taxon>
    </lineage>
</organism>
<evidence type="ECO:0000313" key="3">
    <source>
        <dbReference type="Proteomes" id="UP000235786"/>
    </source>
</evidence>
<evidence type="ECO:0000313" key="2">
    <source>
        <dbReference type="EMBL" id="PMD48199.1"/>
    </source>
</evidence>
<feature type="compositionally biased region" description="Low complexity" evidence="1">
    <location>
        <begin position="108"/>
        <end position="118"/>
    </location>
</feature>
<dbReference type="STRING" id="1149755.A0A2J6SBQ0"/>
<evidence type="ECO:0000256" key="1">
    <source>
        <dbReference type="SAM" id="MobiDB-lite"/>
    </source>
</evidence>
<proteinExistence type="predicted"/>
<keyword evidence="3" id="KW-1185">Reference proteome</keyword>
<feature type="region of interest" description="Disordered" evidence="1">
    <location>
        <begin position="256"/>
        <end position="286"/>
    </location>
</feature>
<feature type="region of interest" description="Disordered" evidence="1">
    <location>
        <begin position="78"/>
        <end position="121"/>
    </location>
</feature>
<reference evidence="2 3" key="1">
    <citation type="submission" date="2016-04" db="EMBL/GenBank/DDBJ databases">
        <title>A degradative enzymes factory behind the ericoid mycorrhizal symbiosis.</title>
        <authorList>
            <consortium name="DOE Joint Genome Institute"/>
            <person name="Martino E."/>
            <person name="Morin E."/>
            <person name="Grelet G."/>
            <person name="Kuo A."/>
            <person name="Kohler A."/>
            <person name="Daghino S."/>
            <person name="Barry K."/>
            <person name="Choi C."/>
            <person name="Cichocki N."/>
            <person name="Clum A."/>
            <person name="Copeland A."/>
            <person name="Hainaut M."/>
            <person name="Haridas S."/>
            <person name="Labutti K."/>
            <person name="Lindquist E."/>
            <person name="Lipzen A."/>
            <person name="Khouja H.-R."/>
            <person name="Murat C."/>
            <person name="Ohm R."/>
            <person name="Olson A."/>
            <person name="Spatafora J."/>
            <person name="Veneault-Fourrey C."/>
            <person name="Henrissat B."/>
            <person name="Grigoriev I."/>
            <person name="Martin F."/>
            <person name="Perotto S."/>
        </authorList>
    </citation>
    <scope>NUCLEOTIDE SEQUENCE [LARGE SCALE GENOMIC DNA]</scope>
    <source>
        <strain evidence="2 3">F</strain>
    </source>
</reference>
<protein>
    <recommendedName>
        <fullName evidence="4">Peroxin 20</fullName>
    </recommendedName>
</protein>
<dbReference type="AlphaFoldDB" id="A0A2J6SBQ0"/>
<feature type="region of interest" description="Disordered" evidence="1">
    <location>
        <begin position="1"/>
        <end position="54"/>
    </location>
</feature>
<feature type="region of interest" description="Disordered" evidence="1">
    <location>
        <begin position="207"/>
        <end position="233"/>
    </location>
</feature>
<name>A0A2J6SBQ0_HYAVF</name>
<gene>
    <name evidence="2" type="ORF">L207DRAFT_2306</name>
</gene>
<feature type="compositionally biased region" description="Polar residues" evidence="1">
    <location>
        <begin position="220"/>
        <end position="231"/>
    </location>
</feature>
<sequence>MADGMCGPSNPLQNFQKQSTIDRTLQQDRLVSRASPSQGFRSSPGPNAQHLDPEFEAFQAGQLPLDHGFQHQQFPAQQGFNQQPQPGPSGAWASDFQRLNISSPPPYFQQQPFTPEQAQQRHDTGGWHQDFARQQGGMGMAGQGMGQQMNGQANSPYRYSSMSGMGMALQYSGGYAGQQAEMPIAQQKQPAEAFDEEAFARAFEAAAQAEMASKEESRQEPFQQEASQEHSQGVEMGQDIMINESAERLMAASEGRLGQERFGADTIEDPRTQEPEVAREASSPDALARTAGELLQSVRHDRSVKFQNSQFLQLMRQFRDKEATVEGDRIVGTGMNNANANAAGPVDAEGMAGVSAGEEAIKDKITLLLEKLREVALDPEKPFVRTPQNVGLHFLTFSF</sequence>
<feature type="compositionally biased region" description="Polar residues" evidence="1">
    <location>
        <begin position="10"/>
        <end position="46"/>
    </location>
</feature>
<feature type="compositionally biased region" description="Basic and acidic residues" evidence="1">
    <location>
        <begin position="257"/>
        <end position="279"/>
    </location>
</feature>
<dbReference type="OrthoDB" id="5407351at2759"/>
<dbReference type="Proteomes" id="UP000235786">
    <property type="component" value="Unassembled WGS sequence"/>
</dbReference>